<evidence type="ECO:0008006" key="3">
    <source>
        <dbReference type="Google" id="ProtNLM"/>
    </source>
</evidence>
<dbReference type="InterPro" id="IPR011051">
    <property type="entry name" value="RmlC_Cupin_sf"/>
</dbReference>
<gene>
    <name evidence="1" type="ORF">AOQ71_19400</name>
</gene>
<dbReference type="InterPro" id="IPR014710">
    <property type="entry name" value="RmlC-like_jellyroll"/>
</dbReference>
<dbReference type="AlphaFoldDB" id="A0A0R3DP78"/>
<dbReference type="STRING" id="989370.AOQ71_19400"/>
<dbReference type="CDD" id="cd02208">
    <property type="entry name" value="cupin_RmlC-like"/>
    <property type="match status" value="1"/>
</dbReference>
<dbReference type="RefSeq" id="WP_057749374.1">
    <property type="nucleotide sequence ID" value="NZ_LJYG01000085.1"/>
</dbReference>
<dbReference type="Proteomes" id="UP000051936">
    <property type="component" value="Unassembled WGS sequence"/>
</dbReference>
<accession>A0A0R3DP78</accession>
<sequence length="128" mass="14680">MDVKKLPISFADKRGEIIDVLQREPIEYATIIHSRKDAVRANHYHKETWQWLYVLSGKLRAVSQMPDQAPTEAIMGPNDLILSVPHERHAFEALEDTTFLVLTRGPRGGEDYEKDTFRLDVPLIAPRS</sequence>
<dbReference type="SUPFAM" id="SSF51182">
    <property type="entry name" value="RmlC-like cupins"/>
    <property type="match status" value="1"/>
</dbReference>
<dbReference type="Gene3D" id="2.60.120.10">
    <property type="entry name" value="Jelly Rolls"/>
    <property type="match status" value="1"/>
</dbReference>
<reference evidence="1 2" key="1">
    <citation type="submission" date="2015-09" db="EMBL/GenBank/DDBJ databases">
        <title>Draft Genome Sequence of Bradyrhizobium manausense Strain BR 3351T, a Novel Symbiotic Nitrogen-Fixing Alphaproteobacterium Isolated from Brazilian Amazon Rain Forest.</title>
        <authorList>
            <person name="De Araujo J.L."/>
            <person name="Zilli J.E."/>
        </authorList>
    </citation>
    <scope>NUCLEOTIDE SEQUENCE [LARGE SCALE GENOMIC DNA]</scope>
    <source>
        <strain evidence="1 2">BR3351</strain>
    </source>
</reference>
<proteinExistence type="predicted"/>
<keyword evidence="2" id="KW-1185">Reference proteome</keyword>
<dbReference type="OrthoDB" id="7345188at2"/>
<organism evidence="1 2">
    <name type="scientific">Bradyrhizobium manausense</name>
    <dbReference type="NCBI Taxonomy" id="989370"/>
    <lineage>
        <taxon>Bacteria</taxon>
        <taxon>Pseudomonadati</taxon>
        <taxon>Pseudomonadota</taxon>
        <taxon>Alphaproteobacteria</taxon>
        <taxon>Hyphomicrobiales</taxon>
        <taxon>Nitrobacteraceae</taxon>
        <taxon>Bradyrhizobium</taxon>
    </lineage>
</organism>
<protein>
    <recommendedName>
        <fullName evidence="3">Cupin 2 conserved barrel domain-containing protein</fullName>
    </recommendedName>
</protein>
<comment type="caution">
    <text evidence="1">The sequence shown here is derived from an EMBL/GenBank/DDBJ whole genome shotgun (WGS) entry which is preliminary data.</text>
</comment>
<dbReference type="EMBL" id="LJYG01000085">
    <property type="protein sequence ID" value="KRQ10141.1"/>
    <property type="molecule type" value="Genomic_DNA"/>
</dbReference>
<evidence type="ECO:0000313" key="2">
    <source>
        <dbReference type="Proteomes" id="UP000051936"/>
    </source>
</evidence>
<name>A0A0R3DP78_9BRAD</name>
<evidence type="ECO:0000313" key="1">
    <source>
        <dbReference type="EMBL" id="KRQ10141.1"/>
    </source>
</evidence>